<evidence type="ECO:0000313" key="5">
    <source>
        <dbReference type="EMBL" id="CAF9909255.1"/>
    </source>
</evidence>
<dbReference type="GO" id="GO:0016618">
    <property type="term" value="F:hydroxypyruvate reductase [NAD(P)H] activity"/>
    <property type="evidence" value="ECO:0007669"/>
    <property type="project" value="TreeGrafter"/>
</dbReference>
<dbReference type="AlphaFoldDB" id="A0A8H3EPB1"/>
<dbReference type="GO" id="GO:0005829">
    <property type="term" value="C:cytosol"/>
    <property type="evidence" value="ECO:0007669"/>
    <property type="project" value="TreeGrafter"/>
</dbReference>
<dbReference type="FunFam" id="3.40.50.720:FF:000203">
    <property type="entry name" value="D-3-phosphoglycerate dehydrogenase (SerA)"/>
    <property type="match status" value="1"/>
</dbReference>
<dbReference type="SUPFAM" id="SSF52283">
    <property type="entry name" value="Formate/glycerate dehydrogenase catalytic domain-like"/>
    <property type="match status" value="1"/>
</dbReference>
<keyword evidence="6" id="KW-1185">Reference proteome</keyword>
<dbReference type="PROSITE" id="PS00671">
    <property type="entry name" value="D_2_HYDROXYACID_DH_3"/>
    <property type="match status" value="1"/>
</dbReference>
<dbReference type="PANTHER" id="PTHR10996:SF257">
    <property type="entry name" value="GLYOXYLATE REDUCTASE 1"/>
    <property type="match status" value="1"/>
</dbReference>
<dbReference type="Pfam" id="PF02826">
    <property type="entry name" value="2-Hacid_dh_C"/>
    <property type="match status" value="1"/>
</dbReference>
<dbReference type="PROSITE" id="PS00065">
    <property type="entry name" value="D_2_HYDROXYACID_DH_1"/>
    <property type="match status" value="1"/>
</dbReference>
<dbReference type="GO" id="GO:0051287">
    <property type="term" value="F:NAD binding"/>
    <property type="evidence" value="ECO:0007669"/>
    <property type="project" value="InterPro"/>
</dbReference>
<dbReference type="InterPro" id="IPR029752">
    <property type="entry name" value="D-isomer_DH_CS1"/>
</dbReference>
<keyword evidence="3" id="KW-0520">NAD</keyword>
<proteinExistence type="inferred from homology"/>
<comment type="similarity">
    <text evidence="1">Belongs to the D-isomer specific 2-hydroxyacid dehydrogenase family.</text>
</comment>
<dbReference type="InterPro" id="IPR029753">
    <property type="entry name" value="D-isomer_DH_CS"/>
</dbReference>
<dbReference type="PANTHER" id="PTHR10996">
    <property type="entry name" value="2-HYDROXYACID DEHYDROGENASE-RELATED"/>
    <property type="match status" value="1"/>
</dbReference>
<dbReference type="EMBL" id="CAJPDS010000007">
    <property type="protein sequence ID" value="CAF9909255.1"/>
    <property type="molecule type" value="Genomic_DNA"/>
</dbReference>
<evidence type="ECO:0000313" key="6">
    <source>
        <dbReference type="Proteomes" id="UP000664521"/>
    </source>
</evidence>
<evidence type="ECO:0000259" key="4">
    <source>
        <dbReference type="Pfam" id="PF02826"/>
    </source>
</evidence>
<protein>
    <recommendedName>
        <fullName evidence="4">D-isomer specific 2-hydroxyacid dehydrogenase NAD-binding domain-containing protein</fullName>
    </recommendedName>
</protein>
<organism evidence="5 6">
    <name type="scientific">Heterodermia speciosa</name>
    <dbReference type="NCBI Taxonomy" id="116794"/>
    <lineage>
        <taxon>Eukaryota</taxon>
        <taxon>Fungi</taxon>
        <taxon>Dikarya</taxon>
        <taxon>Ascomycota</taxon>
        <taxon>Pezizomycotina</taxon>
        <taxon>Lecanoromycetes</taxon>
        <taxon>OSLEUM clade</taxon>
        <taxon>Lecanoromycetidae</taxon>
        <taxon>Caliciales</taxon>
        <taxon>Physciaceae</taxon>
        <taxon>Heterodermia</taxon>
    </lineage>
</organism>
<name>A0A8H3EPB1_9LECA</name>
<dbReference type="InterPro" id="IPR006140">
    <property type="entry name" value="D-isomer_DH_NAD-bd"/>
</dbReference>
<dbReference type="CDD" id="cd12168">
    <property type="entry name" value="Mand_dh_like"/>
    <property type="match status" value="1"/>
</dbReference>
<dbReference type="Proteomes" id="UP000664521">
    <property type="component" value="Unassembled WGS sequence"/>
</dbReference>
<evidence type="ECO:0000256" key="1">
    <source>
        <dbReference type="ARBA" id="ARBA00005854"/>
    </source>
</evidence>
<keyword evidence="2" id="KW-0560">Oxidoreductase</keyword>
<sequence length="335" mass="36284">MKSPEEKQILLIGEILYATAAWRSLSALGRLRQLNEGNRAKFLADCRSGIYDGVNAIARTFDSVELTGRFDPELIEALPKSLRYISHNGAGYDQIDVDACTVKGISVSNTPGAVDASTANTALYLLLGALRRIHVPSTALRAGQWRGAMGLGHDPEGKTLGILGMGGIGGALARRAAPFDMKIQYHNRRPVAPEQNPTKADFVSLEKLLRTSDVISIHLPLSDRTRQFIGRKEINMMKDGVVIINTARGPIIDEQALVEALESGKVFGAGLDVFEKEPEIHQGLIKNKNTVLLPHTGTATYETMSSKNATGFDDGGRIELAESEGLHFDSILPLT</sequence>
<reference evidence="5" key="1">
    <citation type="submission" date="2021-03" db="EMBL/GenBank/DDBJ databases">
        <authorList>
            <person name="Tagirdzhanova G."/>
        </authorList>
    </citation>
    <scope>NUCLEOTIDE SEQUENCE</scope>
</reference>
<dbReference type="SUPFAM" id="SSF51735">
    <property type="entry name" value="NAD(P)-binding Rossmann-fold domains"/>
    <property type="match status" value="1"/>
</dbReference>
<gene>
    <name evidence="5" type="ORF">HETSPECPRED_008897</name>
</gene>
<dbReference type="PROSITE" id="PS00670">
    <property type="entry name" value="D_2_HYDROXYACID_DH_2"/>
    <property type="match status" value="1"/>
</dbReference>
<dbReference type="InterPro" id="IPR036291">
    <property type="entry name" value="NAD(P)-bd_dom_sf"/>
</dbReference>
<comment type="caution">
    <text evidence="5">The sequence shown here is derived from an EMBL/GenBank/DDBJ whole genome shotgun (WGS) entry which is preliminary data.</text>
</comment>
<dbReference type="OrthoDB" id="9991913at2759"/>
<dbReference type="InterPro" id="IPR050223">
    <property type="entry name" value="D-isomer_2-hydroxyacid_DH"/>
</dbReference>
<feature type="domain" description="D-isomer specific 2-hydroxyacid dehydrogenase NAD-binding" evidence="4">
    <location>
        <begin position="124"/>
        <end position="297"/>
    </location>
</feature>
<evidence type="ECO:0000256" key="3">
    <source>
        <dbReference type="ARBA" id="ARBA00023027"/>
    </source>
</evidence>
<dbReference type="GO" id="GO:0030267">
    <property type="term" value="F:glyoxylate reductase (NADPH) activity"/>
    <property type="evidence" value="ECO:0007669"/>
    <property type="project" value="TreeGrafter"/>
</dbReference>
<evidence type="ECO:0000256" key="2">
    <source>
        <dbReference type="ARBA" id="ARBA00023002"/>
    </source>
</evidence>
<accession>A0A8H3EPB1</accession>
<dbReference type="Gene3D" id="3.40.50.720">
    <property type="entry name" value="NAD(P)-binding Rossmann-like Domain"/>
    <property type="match status" value="2"/>
</dbReference>